<name>A0A172WDK0_BUCSC</name>
<keyword evidence="6 7" id="KW-0249">Electron transport</keyword>
<dbReference type="GO" id="GO:0010181">
    <property type="term" value="F:FMN binding"/>
    <property type="evidence" value="ECO:0007669"/>
    <property type="project" value="UniProtKB-UniRule"/>
</dbReference>
<sequence>MTKDIGIFYGSDTGNTEKTANSIQKCIGYNISTIYDIANSKKEDLEKHSCIILGVSTWYYGELQCDWDDFLPILKKINFNNKTVAFFGCGDQEDYSDYFCDGVGILFNAIKKSNTNFIGKWPSSGYSFESSKALYDKNNFLGLIIDEDRQPNKSQERIEEWTKKIKIELKIE</sequence>
<dbReference type="PIRSF" id="PIRSF038996">
    <property type="entry name" value="FldA"/>
    <property type="match status" value="1"/>
</dbReference>
<evidence type="ECO:0000259" key="8">
    <source>
        <dbReference type="PROSITE" id="PS50902"/>
    </source>
</evidence>
<evidence type="ECO:0000256" key="3">
    <source>
        <dbReference type="ARBA" id="ARBA00022448"/>
    </source>
</evidence>
<dbReference type="InterPro" id="IPR008254">
    <property type="entry name" value="Flavodoxin/NO_synth"/>
</dbReference>
<comment type="similarity">
    <text evidence="2 7">Belongs to the flavodoxin family.</text>
</comment>
<dbReference type="AlphaFoldDB" id="A0A172WDK0"/>
<organism evidence="9 10">
    <name type="scientific">Buchnera aphidicola subsp. Schlechtendalia chinensis</name>
    <dbReference type="NCBI Taxonomy" id="118110"/>
    <lineage>
        <taxon>Bacteria</taxon>
        <taxon>Pseudomonadati</taxon>
        <taxon>Pseudomonadota</taxon>
        <taxon>Gammaproteobacteria</taxon>
        <taxon>Enterobacterales</taxon>
        <taxon>Erwiniaceae</taxon>
        <taxon>Buchnera</taxon>
    </lineage>
</organism>
<protein>
    <recommendedName>
        <fullName evidence="7">Flavodoxin</fullName>
    </recommendedName>
</protein>
<dbReference type="NCBIfam" id="NF006737">
    <property type="entry name" value="PRK09267.1-3"/>
    <property type="match status" value="1"/>
</dbReference>
<dbReference type="GO" id="GO:0009055">
    <property type="term" value="F:electron transfer activity"/>
    <property type="evidence" value="ECO:0007669"/>
    <property type="project" value="UniProtKB-UniRule"/>
</dbReference>
<dbReference type="NCBIfam" id="TIGR01752">
    <property type="entry name" value="flav_long"/>
    <property type="match status" value="1"/>
</dbReference>
<dbReference type="InterPro" id="IPR010086">
    <property type="entry name" value="Flavodoxin_lc"/>
</dbReference>
<evidence type="ECO:0000256" key="2">
    <source>
        <dbReference type="ARBA" id="ARBA00005267"/>
    </source>
</evidence>
<evidence type="ECO:0000256" key="4">
    <source>
        <dbReference type="ARBA" id="ARBA00022630"/>
    </source>
</evidence>
<proteinExistence type="inferred from homology"/>
<evidence type="ECO:0000256" key="5">
    <source>
        <dbReference type="ARBA" id="ARBA00022643"/>
    </source>
</evidence>
<dbReference type="EMBL" id="CP011299">
    <property type="protein sequence ID" value="ANF17056.1"/>
    <property type="molecule type" value="Genomic_DNA"/>
</dbReference>
<evidence type="ECO:0000256" key="7">
    <source>
        <dbReference type="PIRNR" id="PIRNR038996"/>
    </source>
</evidence>
<dbReference type="PANTHER" id="PTHR42809">
    <property type="entry name" value="FLAVODOXIN 2"/>
    <property type="match status" value="1"/>
</dbReference>
<dbReference type="PROSITE" id="PS50902">
    <property type="entry name" value="FLAVODOXIN_LIKE"/>
    <property type="match status" value="1"/>
</dbReference>
<feature type="domain" description="Flavodoxin-like" evidence="8">
    <location>
        <begin position="5"/>
        <end position="166"/>
    </location>
</feature>
<evidence type="ECO:0000313" key="10">
    <source>
        <dbReference type="Proteomes" id="UP000077654"/>
    </source>
</evidence>
<dbReference type="OrthoDB" id="359268at2"/>
<keyword evidence="5 7" id="KW-0288">FMN</keyword>
<evidence type="ECO:0000313" key="9">
    <source>
        <dbReference type="EMBL" id="ANF17056.1"/>
    </source>
</evidence>
<evidence type="ECO:0000256" key="6">
    <source>
        <dbReference type="ARBA" id="ARBA00022982"/>
    </source>
</evidence>
<accession>A0A172WDK0</accession>
<keyword evidence="10" id="KW-1185">Reference proteome</keyword>
<keyword evidence="3 7" id="KW-0813">Transport</keyword>
<comment type="function">
    <text evidence="7">Low-potential electron donor to a number of redox enzymes.</text>
</comment>
<dbReference type="STRING" id="118110.XW81_01380"/>
<dbReference type="Pfam" id="PF00258">
    <property type="entry name" value="Flavodoxin_1"/>
    <property type="match status" value="1"/>
</dbReference>
<dbReference type="Proteomes" id="UP000077654">
    <property type="component" value="Chromosome"/>
</dbReference>
<dbReference type="InterPro" id="IPR050619">
    <property type="entry name" value="Flavodoxin"/>
</dbReference>
<dbReference type="PROSITE" id="PS00201">
    <property type="entry name" value="FLAVODOXIN"/>
    <property type="match status" value="1"/>
</dbReference>
<dbReference type="InterPro" id="IPR001226">
    <property type="entry name" value="Flavodoxin_CS"/>
</dbReference>
<comment type="cofactor">
    <cofactor evidence="1 7">
        <name>FMN</name>
        <dbReference type="ChEBI" id="CHEBI:58210"/>
    </cofactor>
</comment>
<gene>
    <name evidence="9" type="ORF">XW81_01380</name>
</gene>
<dbReference type="NCBIfam" id="NF006739">
    <property type="entry name" value="PRK09267.1-5"/>
    <property type="match status" value="1"/>
</dbReference>
<dbReference type="PATRIC" id="fig|118110.3.peg.278"/>
<dbReference type="RefSeq" id="WP_075474175.1">
    <property type="nucleotide sequence ID" value="NZ_CP011299.1"/>
</dbReference>
<dbReference type="SUPFAM" id="SSF52218">
    <property type="entry name" value="Flavoproteins"/>
    <property type="match status" value="1"/>
</dbReference>
<keyword evidence="4 7" id="KW-0285">Flavoprotein</keyword>
<evidence type="ECO:0000256" key="1">
    <source>
        <dbReference type="ARBA" id="ARBA00001917"/>
    </source>
</evidence>
<reference evidence="9 10" key="1">
    <citation type="submission" date="2015-04" db="EMBL/GenBank/DDBJ databases">
        <title>Buchnera aphidicola assembly.</title>
        <authorList>
            <person name="Zhang Y."/>
        </authorList>
    </citation>
    <scope>NUCLEOTIDE SEQUENCE [LARGE SCALE GENOMIC DNA]</scope>
    <source>
        <strain evidence="9 10">SC</strain>
    </source>
</reference>
<dbReference type="PANTHER" id="PTHR42809:SF1">
    <property type="entry name" value="FLAVODOXIN 1"/>
    <property type="match status" value="1"/>
</dbReference>
<dbReference type="Gene3D" id="3.40.50.360">
    <property type="match status" value="1"/>
</dbReference>
<dbReference type="InterPro" id="IPR029039">
    <property type="entry name" value="Flavoprotein-like_sf"/>
</dbReference>